<evidence type="ECO:0000259" key="1">
    <source>
        <dbReference type="Pfam" id="PF12770"/>
    </source>
</evidence>
<dbReference type="InterPro" id="IPR011990">
    <property type="entry name" value="TPR-like_helical_dom_sf"/>
</dbReference>
<dbReference type="HOGENOM" id="CLU_002404_0_0_3"/>
<dbReference type="PANTHER" id="PTHR10098">
    <property type="entry name" value="RAPSYN-RELATED"/>
    <property type="match status" value="1"/>
</dbReference>
<dbReference type="eggNOG" id="COG0457">
    <property type="taxonomic scope" value="Bacteria"/>
</dbReference>
<dbReference type="eggNOG" id="COG4995">
    <property type="taxonomic scope" value="Bacteria"/>
</dbReference>
<evidence type="ECO:0000313" key="2">
    <source>
        <dbReference type="EMBL" id="ACK73865.1"/>
    </source>
</evidence>
<dbReference type="RefSeq" id="WP_012599765.1">
    <property type="nucleotide sequence ID" value="NC_011738.1"/>
</dbReference>
<dbReference type="InterPro" id="IPR024983">
    <property type="entry name" value="CHAT_dom"/>
</dbReference>
<feature type="domain" description="CHAT" evidence="1">
    <location>
        <begin position="536"/>
        <end position="796"/>
    </location>
</feature>
<dbReference type="AlphaFoldDB" id="B7KM43"/>
<dbReference type="Gene3D" id="1.25.40.10">
    <property type="entry name" value="Tetratricopeptide repeat domain"/>
    <property type="match status" value="3"/>
</dbReference>
<accession>B7KM43</accession>
<dbReference type="EMBL" id="CP001292">
    <property type="protein sequence ID" value="ACK73865.1"/>
    <property type="molecule type" value="Genomic_DNA"/>
</dbReference>
<gene>
    <name evidence="2" type="ordered locus">PCC7424_5804</name>
</gene>
<evidence type="ECO:0000313" key="3">
    <source>
        <dbReference type="Proteomes" id="UP000002384"/>
    </source>
</evidence>
<dbReference type="SMART" id="SM00028">
    <property type="entry name" value="TPR"/>
    <property type="match status" value="4"/>
</dbReference>
<dbReference type="KEGG" id="cyc:PCC7424_5804"/>
<dbReference type="Proteomes" id="UP000002384">
    <property type="component" value="Plasmid pP742401"/>
</dbReference>
<sequence length="796" mass="88992">MPKNPRLSKFTLFIVGLFLTLSINYFGGGSLKAQVNNIGSSLTDQGQQIDYSSTITDWKEKLQLANSSEAASIHLYLAISYRDIGKFGLAIKHFNEAHQFYHHQENAEKLAIVLIEQARTHNQMGQPDRAISLISQTLNTLEVKKLAHLKAAAYQARGTAYSLKGQWDEAIDNYLSSRNVASVLQQNEQLLSSLNDLYLAYTRRRAQYLLLAQDAKTEGIEIEKNRLTFLAGQDYSAAIATTTRAVKISQGTQNPSRVTALLNLYEIYSDKTYLNQAQEIVGLLPPSLPKADLLLKVANVTEDKGLKQALLQQALQIASSIGDKRTESFALGELGNLSLQIGNNLSALSYSQQAQLAAQSVMAVDSLYRWQWQAGKIYNSLGEIEPAKIADRGAIASLQKLRFEIAQASPEFQLDVQIEVEPIYREFLSLLLENDPLQKDLKEVLEVAKQLQFTELQSFFGDACLEIKQKSSTVTVPPQTARIHSLILKEASYILLELENQPIKFFKIEIEEARINDLINSWRKELEATAIPLKYQELSQYLYTLLIQPLEEDLTHAQIKTLIFINDGLLRNVPLSALYDGNQFLIEKYAIVNSLGFNFTSDKPNSSKKSLIFGLSVSVDGFSALPFVERETKQIQQLVGGKLFLNDSFTETTFRTQINQDYTVIHLATHAQFGGTARNTFIQTFSTPIFLAQLEEILSSRREPIELLVLSACKTATGNKRSLLGLAGIALRSGTRNVLASLWAVGDRTTSLLTPIFYQYWSNGISKEEALQKAQKELISKGIHPKFWSAFILVGN</sequence>
<proteinExistence type="predicted"/>
<geneLocation type="plasmid" evidence="2 3">
    <name>pP742401</name>
</geneLocation>
<keyword evidence="3" id="KW-1185">Reference proteome</keyword>
<reference evidence="3" key="1">
    <citation type="journal article" date="2011" name="MBio">
        <title>Novel metabolic attributes of the genus Cyanothece, comprising a group of unicellular nitrogen-fixing Cyanobacteria.</title>
        <authorList>
            <person name="Bandyopadhyay A."/>
            <person name="Elvitigala T."/>
            <person name="Welsh E."/>
            <person name="Stockel J."/>
            <person name="Liberton M."/>
            <person name="Min H."/>
            <person name="Sherman L.A."/>
            <person name="Pakrasi H.B."/>
        </authorList>
    </citation>
    <scope>NUCLEOTIDE SEQUENCE [LARGE SCALE GENOMIC DNA]</scope>
    <source>
        <strain evidence="3">PCC 7424</strain>
        <plasmid evidence="3">pP742401</plasmid>
    </source>
</reference>
<dbReference type="SUPFAM" id="SSF48452">
    <property type="entry name" value="TPR-like"/>
    <property type="match status" value="2"/>
</dbReference>
<dbReference type="InterPro" id="IPR019734">
    <property type="entry name" value="TPR_rpt"/>
</dbReference>
<protein>
    <submittedName>
        <fullName evidence="2">TPR repeat-containing protein</fullName>
    </submittedName>
</protein>
<name>B7KM43_GLOC7</name>
<dbReference type="PANTHER" id="PTHR10098:SF112">
    <property type="entry name" value="SLR0380 PROTEIN"/>
    <property type="match status" value="1"/>
</dbReference>
<keyword evidence="2" id="KW-0614">Plasmid</keyword>
<organism evidence="2 3">
    <name type="scientific">Gloeothece citriformis (strain PCC 7424)</name>
    <name type="common">Cyanothece sp. (strain PCC 7424)</name>
    <dbReference type="NCBI Taxonomy" id="65393"/>
    <lineage>
        <taxon>Bacteria</taxon>
        <taxon>Bacillati</taxon>
        <taxon>Cyanobacteriota</taxon>
        <taxon>Cyanophyceae</taxon>
        <taxon>Oscillatoriophycideae</taxon>
        <taxon>Chroococcales</taxon>
        <taxon>Aphanothecaceae</taxon>
        <taxon>Gloeothece</taxon>
        <taxon>Gloeothece citriformis</taxon>
    </lineage>
</organism>
<dbReference type="Pfam" id="PF12770">
    <property type="entry name" value="CHAT"/>
    <property type="match status" value="1"/>
</dbReference>
<dbReference type="OrthoDB" id="446317at2"/>